<evidence type="ECO:0000313" key="4">
    <source>
        <dbReference type="Proteomes" id="UP000823872"/>
    </source>
</evidence>
<evidence type="ECO:0000256" key="1">
    <source>
        <dbReference type="SAM" id="MobiDB-lite"/>
    </source>
</evidence>
<feature type="transmembrane region" description="Helical" evidence="2">
    <location>
        <begin position="27"/>
        <end position="46"/>
    </location>
</feature>
<dbReference type="Ensembl" id="ENSFCTT00005017600.1">
    <property type="protein sequence ID" value="ENSFCTP00005011913.1"/>
    <property type="gene ID" value="ENSFCTG00005006320.1"/>
</dbReference>
<feature type="region of interest" description="Disordered" evidence="1">
    <location>
        <begin position="96"/>
        <end position="162"/>
    </location>
</feature>
<keyword evidence="2" id="KW-1133">Transmembrane helix</keyword>
<dbReference type="Proteomes" id="UP000823872">
    <property type="component" value="Chromosome A2"/>
</dbReference>
<protein>
    <submittedName>
        <fullName evidence="3">Uncharacterized protein</fullName>
    </submittedName>
</protein>
<dbReference type="PANTHER" id="PTHR31854:SF2">
    <property type="entry name" value="TUBULIN POLYGLUTAMYLASE COMPLEX SUBUNIT 2"/>
    <property type="match status" value="1"/>
</dbReference>
<organism evidence="3 4">
    <name type="scientific">Felis catus</name>
    <name type="common">Cat</name>
    <name type="synonym">Felis silvestris catus</name>
    <dbReference type="NCBI Taxonomy" id="9685"/>
    <lineage>
        <taxon>Eukaryota</taxon>
        <taxon>Metazoa</taxon>
        <taxon>Chordata</taxon>
        <taxon>Craniata</taxon>
        <taxon>Vertebrata</taxon>
        <taxon>Euteleostomi</taxon>
        <taxon>Mammalia</taxon>
        <taxon>Eutheria</taxon>
        <taxon>Laurasiatheria</taxon>
        <taxon>Carnivora</taxon>
        <taxon>Feliformia</taxon>
        <taxon>Felidae</taxon>
        <taxon>Felinae</taxon>
        <taxon>Felis</taxon>
    </lineage>
</organism>
<dbReference type="InterPro" id="IPR039231">
    <property type="entry name" value="TPGS2"/>
</dbReference>
<reference evidence="3" key="2">
    <citation type="submission" date="2025-08" db="UniProtKB">
        <authorList>
            <consortium name="Ensembl"/>
        </authorList>
    </citation>
    <scope>IDENTIFICATION</scope>
    <source>
        <strain evidence="3">breed Abyssinian</strain>
    </source>
</reference>
<proteinExistence type="predicted"/>
<reference evidence="3" key="3">
    <citation type="submission" date="2025-09" db="UniProtKB">
        <authorList>
            <consortium name="Ensembl"/>
        </authorList>
    </citation>
    <scope>IDENTIFICATION</scope>
    <source>
        <strain evidence="3">breed Abyssinian</strain>
    </source>
</reference>
<dbReference type="GeneTree" id="ENSGT00390000018344"/>
<keyword evidence="2" id="KW-0812">Transmembrane</keyword>
<name>A0ABI7WNN9_FELCA</name>
<keyword evidence="2" id="KW-0472">Membrane</keyword>
<evidence type="ECO:0000256" key="2">
    <source>
        <dbReference type="SAM" id="Phobius"/>
    </source>
</evidence>
<accession>A0ABI7WNN9</accession>
<evidence type="ECO:0000313" key="3">
    <source>
        <dbReference type="Ensembl" id="ENSFCTP00005011913.1"/>
    </source>
</evidence>
<dbReference type="PANTHER" id="PTHR31854">
    <property type="entry name" value="TUBULIN POLYGLUTAMYLASE COMPLEX SUBUNIT 2"/>
    <property type="match status" value="1"/>
</dbReference>
<keyword evidence="4" id="KW-1185">Reference proteome</keyword>
<feature type="compositionally biased region" description="Basic residues" evidence="1">
    <location>
        <begin position="153"/>
        <end position="162"/>
    </location>
</feature>
<reference evidence="3 4" key="1">
    <citation type="submission" date="2021-02" db="EMBL/GenBank/DDBJ databases">
        <title>Safari Cat Assemblies.</title>
        <authorList>
            <person name="Bredemeyer K.R."/>
            <person name="Murphy W.J."/>
        </authorList>
    </citation>
    <scope>NUCLEOTIDE SEQUENCE [LARGE SCALE GENOMIC DNA]</scope>
</reference>
<sequence length="162" mass="18803">LAYKRGKPAIAQDAEIWLLDRELYRHFIFSFNFFFNYVLLLMYLGLPQWQYDFTSYGIPQVKQWFNIYKPITYNTNQLIEETNSFMNKLDRSKVFKSKNKTLIPQKKEPNQPAGGQKGPSVPSFTSKFSCSPGNPVGNEHPHFPASPTAMISMHRRPKPLPI</sequence>
<feature type="compositionally biased region" description="Polar residues" evidence="1">
    <location>
        <begin position="122"/>
        <end position="132"/>
    </location>
</feature>